<sequence>ICKLHFENPMFLNFEKTKLQPHAVPSYIVRNNGKLYSNNI</sequence>
<gene>
    <name evidence="1" type="ORF">SINV_11252</name>
</gene>
<evidence type="ECO:0008006" key="2">
    <source>
        <dbReference type="Google" id="ProtNLM"/>
    </source>
</evidence>
<accession>E9J2V5</accession>
<feature type="non-terminal residue" evidence="1">
    <location>
        <position position="40"/>
    </location>
</feature>
<organism>
    <name type="scientific">Solenopsis invicta</name>
    <name type="common">Red imported fire ant</name>
    <name type="synonym">Solenopsis wagneri</name>
    <dbReference type="NCBI Taxonomy" id="13686"/>
    <lineage>
        <taxon>Eukaryota</taxon>
        <taxon>Metazoa</taxon>
        <taxon>Ecdysozoa</taxon>
        <taxon>Arthropoda</taxon>
        <taxon>Hexapoda</taxon>
        <taxon>Insecta</taxon>
        <taxon>Pterygota</taxon>
        <taxon>Neoptera</taxon>
        <taxon>Endopterygota</taxon>
        <taxon>Hymenoptera</taxon>
        <taxon>Apocrita</taxon>
        <taxon>Aculeata</taxon>
        <taxon>Formicoidea</taxon>
        <taxon>Formicidae</taxon>
        <taxon>Myrmicinae</taxon>
        <taxon>Solenopsis</taxon>
    </lineage>
</organism>
<feature type="non-terminal residue" evidence="1">
    <location>
        <position position="1"/>
    </location>
</feature>
<name>E9J2V5_SOLIN</name>
<evidence type="ECO:0000313" key="1">
    <source>
        <dbReference type="EMBL" id="EFZ12848.1"/>
    </source>
</evidence>
<proteinExistence type="predicted"/>
<dbReference type="HOGENOM" id="CLU_3302313_0_0_1"/>
<reference evidence="1" key="1">
    <citation type="journal article" date="2011" name="Proc. Natl. Acad. Sci. U.S.A.">
        <title>The genome of the fire ant Solenopsis invicta.</title>
        <authorList>
            <person name="Wurm Y."/>
            <person name="Wang J."/>
            <person name="Riba-Grognuz O."/>
            <person name="Corona M."/>
            <person name="Nygaard S."/>
            <person name="Hunt B.G."/>
            <person name="Ingram K.K."/>
            <person name="Falquet L."/>
            <person name="Nipitwattanaphon M."/>
            <person name="Gotzek D."/>
            <person name="Dijkstra M.B."/>
            <person name="Oettler J."/>
            <person name="Comtesse F."/>
            <person name="Shih C.J."/>
            <person name="Wu W.J."/>
            <person name="Yang C.C."/>
            <person name="Thomas J."/>
            <person name="Beaudoing E."/>
            <person name="Pradervand S."/>
            <person name="Flegel V."/>
            <person name="Cook E.D."/>
            <person name="Fabbretti R."/>
            <person name="Stockinger H."/>
            <person name="Long L."/>
            <person name="Farmerie W.G."/>
            <person name="Oakey J."/>
            <person name="Boomsma J.J."/>
            <person name="Pamilo P."/>
            <person name="Yi S.V."/>
            <person name="Heinze J."/>
            <person name="Goodisman M.A."/>
            <person name="Farinelli L."/>
            <person name="Harshman K."/>
            <person name="Hulo N."/>
            <person name="Cerutti L."/>
            <person name="Xenarios I."/>
            <person name="Shoemaker D."/>
            <person name="Keller L."/>
        </authorList>
    </citation>
    <scope>NUCLEOTIDE SEQUENCE [LARGE SCALE GENOMIC DNA]</scope>
</reference>
<protein>
    <recommendedName>
        <fullName evidence="2">THAP-type domain-containing protein</fullName>
    </recommendedName>
</protein>
<dbReference type="AlphaFoldDB" id="E9J2V5"/>
<dbReference type="EMBL" id="GL768027">
    <property type="protein sequence ID" value="EFZ12848.1"/>
    <property type="molecule type" value="Genomic_DNA"/>
</dbReference>